<sequence>MTPTLRRFWKYWLLAAVVMALFVRLGVWQLHRKAEKEALFAQVQAQIDARKAQPLAVAFAPDRMQAFDWAVGSCLLDGRHVVMLDNQLNDGQPGIRAFAPCAVDASGRSVMLDFGWYPLGPNRIMPKPLLPAQLEVQGLLMPPPSGGLVADQVQKGNGVTVVTRIDARSLKQALGNTPVAPRVMRLDPALKVGGKRDFHVFPTTMPPEKHFAYAVQWFAMAAAIFVITLLLSLRARKK</sequence>
<dbReference type="EMBL" id="CP080544">
    <property type="protein sequence ID" value="QYR52941.1"/>
    <property type="molecule type" value="Genomic_DNA"/>
</dbReference>
<keyword evidence="1" id="KW-1003">Cell membrane</keyword>
<keyword evidence="1" id="KW-0472">Membrane</keyword>
<keyword evidence="1" id="KW-1133">Transmembrane helix</keyword>
<evidence type="ECO:0000313" key="3">
    <source>
        <dbReference type="Proteomes" id="UP000824755"/>
    </source>
</evidence>
<comment type="subcellular location">
    <subcellularLocation>
        <location evidence="1">Cell membrane</location>
        <topology evidence="1">Multi-pass membrane protein</topology>
    </subcellularLocation>
</comment>
<dbReference type="Proteomes" id="UP000824755">
    <property type="component" value="Chromosome"/>
</dbReference>
<keyword evidence="1" id="KW-0812">Transmembrane</keyword>
<feature type="transmembrane region" description="Helical" evidence="1">
    <location>
        <begin position="12"/>
        <end position="30"/>
    </location>
</feature>
<protein>
    <recommendedName>
        <fullName evidence="1">SURF1-like protein</fullName>
    </recommendedName>
</protein>
<feature type="transmembrane region" description="Helical" evidence="1">
    <location>
        <begin position="211"/>
        <end position="233"/>
    </location>
</feature>
<dbReference type="CDD" id="cd06662">
    <property type="entry name" value="SURF1"/>
    <property type="match status" value="1"/>
</dbReference>
<dbReference type="PROSITE" id="PS50895">
    <property type="entry name" value="SURF1"/>
    <property type="match status" value="1"/>
</dbReference>
<comment type="similarity">
    <text evidence="1">Belongs to the SURF1 family.</text>
</comment>
<evidence type="ECO:0000256" key="1">
    <source>
        <dbReference type="RuleBase" id="RU363076"/>
    </source>
</evidence>
<reference evidence="2 3" key="1">
    <citation type="submission" date="2021-08" db="EMBL/GenBank/DDBJ databases">
        <title>Lysobacter sp. strain CJ11 Genome sequencing and assembly.</title>
        <authorList>
            <person name="Kim I."/>
        </authorList>
    </citation>
    <scope>NUCLEOTIDE SEQUENCE [LARGE SCALE GENOMIC DNA]</scope>
    <source>
        <strain evidence="2 3">CJ11</strain>
    </source>
</reference>
<dbReference type="Pfam" id="PF02104">
    <property type="entry name" value="SURF1"/>
    <property type="match status" value="1"/>
</dbReference>
<dbReference type="InterPro" id="IPR002994">
    <property type="entry name" value="Surf1/Shy1"/>
</dbReference>
<name>A0ABX8WPF0_9GAMM</name>
<evidence type="ECO:0000313" key="2">
    <source>
        <dbReference type="EMBL" id="QYR52941.1"/>
    </source>
</evidence>
<keyword evidence="3" id="KW-1185">Reference proteome</keyword>
<accession>A0ABX8WPF0</accession>
<dbReference type="RefSeq" id="WP_220379761.1">
    <property type="nucleotide sequence ID" value="NZ_CP080544.1"/>
</dbReference>
<organism evidence="2 3">
    <name type="scientific">Lysobacter soyae</name>
    <dbReference type="NCBI Taxonomy" id="2764185"/>
    <lineage>
        <taxon>Bacteria</taxon>
        <taxon>Pseudomonadati</taxon>
        <taxon>Pseudomonadota</taxon>
        <taxon>Gammaproteobacteria</taxon>
        <taxon>Lysobacterales</taxon>
        <taxon>Lysobacteraceae</taxon>
        <taxon>Lysobacter</taxon>
    </lineage>
</organism>
<proteinExistence type="inferred from homology"/>
<gene>
    <name evidence="2" type="ORF">H8L67_10300</name>
</gene>